<name>A0ABS4JAU5_9BACL</name>
<dbReference type="Gene3D" id="1.10.1660.10">
    <property type="match status" value="1"/>
</dbReference>
<dbReference type="InterPro" id="IPR047057">
    <property type="entry name" value="MerR_fam"/>
</dbReference>
<gene>
    <name evidence="3" type="ORF">J2Z66_008640</name>
</gene>
<protein>
    <submittedName>
        <fullName evidence="3">DNA-binding transcriptional MerR regulator</fullName>
    </submittedName>
</protein>
<feature type="domain" description="HTH merR-type" evidence="2">
    <location>
        <begin position="1"/>
        <end position="68"/>
    </location>
</feature>
<dbReference type="SMART" id="SM00422">
    <property type="entry name" value="HTH_MERR"/>
    <property type="match status" value="1"/>
</dbReference>
<dbReference type="EMBL" id="JAGGLB010000062">
    <property type="protein sequence ID" value="MBP1996962.1"/>
    <property type="molecule type" value="Genomic_DNA"/>
</dbReference>
<evidence type="ECO:0000313" key="3">
    <source>
        <dbReference type="EMBL" id="MBP1996962.1"/>
    </source>
</evidence>
<dbReference type="PANTHER" id="PTHR30204:SF96">
    <property type="entry name" value="CHROMOSOME-ANCHORING PROTEIN RACA"/>
    <property type="match status" value="1"/>
</dbReference>
<dbReference type="GO" id="GO:0003677">
    <property type="term" value="F:DNA binding"/>
    <property type="evidence" value="ECO:0007669"/>
    <property type="project" value="UniProtKB-KW"/>
</dbReference>
<accession>A0ABS4JAU5</accession>
<evidence type="ECO:0000313" key="4">
    <source>
        <dbReference type="Proteomes" id="UP001519287"/>
    </source>
</evidence>
<dbReference type="InterPro" id="IPR000551">
    <property type="entry name" value="MerR-type_HTH_dom"/>
</dbReference>
<dbReference type="SUPFAM" id="SSF46955">
    <property type="entry name" value="Putative DNA-binding domain"/>
    <property type="match status" value="1"/>
</dbReference>
<evidence type="ECO:0000256" key="1">
    <source>
        <dbReference type="ARBA" id="ARBA00023125"/>
    </source>
</evidence>
<dbReference type="Proteomes" id="UP001519287">
    <property type="component" value="Unassembled WGS sequence"/>
</dbReference>
<dbReference type="InterPro" id="IPR009061">
    <property type="entry name" value="DNA-bd_dom_put_sf"/>
</dbReference>
<evidence type="ECO:0000259" key="2">
    <source>
        <dbReference type="PROSITE" id="PS50937"/>
    </source>
</evidence>
<proteinExistence type="predicted"/>
<reference evidence="3 4" key="1">
    <citation type="submission" date="2021-03" db="EMBL/GenBank/DDBJ databases">
        <title>Genomic Encyclopedia of Type Strains, Phase IV (KMG-IV): sequencing the most valuable type-strain genomes for metagenomic binning, comparative biology and taxonomic classification.</title>
        <authorList>
            <person name="Goeker M."/>
        </authorList>
    </citation>
    <scope>NUCLEOTIDE SEQUENCE [LARGE SCALE GENOMIC DNA]</scope>
    <source>
        <strain evidence="3 4">DSM 26048</strain>
    </source>
</reference>
<dbReference type="PANTHER" id="PTHR30204">
    <property type="entry name" value="REDOX-CYCLING DRUG-SENSING TRANSCRIPTIONAL ACTIVATOR SOXR"/>
    <property type="match status" value="1"/>
</dbReference>
<sequence>MMKIGEAARLANISKRTLYYYEEIGILVPERINTYRYYSEKDYIKLQQILLLKSIGYSIIQIVEFFKSTDSFNDDDLFRSLGDQLRLLEERKEKLDREIFYLKSTMQYVQIKSGIDTNKVLEVIDNLESRSMDNGVIKATFEEDNLTHRELEILNNLPIIGSNDARLDEIIDLIVEIRENMHVSPYSKTQQKYAQKIHDYSMLLFEGDEMLMNKYWEMITPADDTSSKVLGMDKTFMDYINKMMDYFENNKLNK</sequence>
<comment type="caution">
    <text evidence="3">The sequence shown here is derived from an EMBL/GenBank/DDBJ whole genome shotgun (WGS) entry which is preliminary data.</text>
</comment>
<dbReference type="PROSITE" id="PS50937">
    <property type="entry name" value="HTH_MERR_2"/>
    <property type="match status" value="1"/>
</dbReference>
<dbReference type="CDD" id="cd01106">
    <property type="entry name" value="HTH_TipAL-Mta"/>
    <property type="match status" value="1"/>
</dbReference>
<keyword evidence="4" id="KW-1185">Reference proteome</keyword>
<organism evidence="3 4">
    <name type="scientific">Paenibacillus eucommiae</name>
    <dbReference type="NCBI Taxonomy" id="1355755"/>
    <lineage>
        <taxon>Bacteria</taxon>
        <taxon>Bacillati</taxon>
        <taxon>Bacillota</taxon>
        <taxon>Bacilli</taxon>
        <taxon>Bacillales</taxon>
        <taxon>Paenibacillaceae</taxon>
        <taxon>Paenibacillus</taxon>
    </lineage>
</organism>
<keyword evidence="1 3" id="KW-0238">DNA-binding</keyword>
<dbReference type="Pfam" id="PF13411">
    <property type="entry name" value="MerR_1"/>
    <property type="match status" value="1"/>
</dbReference>